<dbReference type="InterPro" id="IPR003439">
    <property type="entry name" value="ABC_transporter-like_ATP-bd"/>
</dbReference>
<evidence type="ECO:0000256" key="2">
    <source>
        <dbReference type="ARBA" id="ARBA00022448"/>
    </source>
</evidence>
<dbReference type="GO" id="GO:0055085">
    <property type="term" value="P:transmembrane transport"/>
    <property type="evidence" value="ECO:0007669"/>
    <property type="project" value="UniProtKB-ARBA"/>
</dbReference>
<dbReference type="PROSITE" id="PS50893">
    <property type="entry name" value="ABC_TRANSPORTER_2"/>
    <property type="match status" value="1"/>
</dbReference>
<organism evidence="6 7">
    <name type="scientific">Aminithiophilus ramosus</name>
    <dbReference type="NCBI Taxonomy" id="3029084"/>
    <lineage>
        <taxon>Bacteria</taxon>
        <taxon>Thermotogati</taxon>
        <taxon>Synergistota</taxon>
        <taxon>Synergistia</taxon>
        <taxon>Synergistales</taxon>
        <taxon>Aminithiophilaceae</taxon>
        <taxon>Aminithiophilus</taxon>
    </lineage>
</organism>
<comment type="similarity">
    <text evidence="1">Belongs to the ABC transporter superfamily.</text>
</comment>
<dbReference type="Gene3D" id="3.40.50.300">
    <property type="entry name" value="P-loop containing nucleotide triphosphate hydrolases"/>
    <property type="match status" value="1"/>
</dbReference>
<dbReference type="AlphaFoldDB" id="A0A9Q7AE37"/>
<keyword evidence="4 6" id="KW-0067">ATP-binding</keyword>
<name>A0A9Q7AE37_9BACT</name>
<evidence type="ECO:0000256" key="4">
    <source>
        <dbReference type="ARBA" id="ARBA00022840"/>
    </source>
</evidence>
<sequence length="317" mass="34252">MKEILLQAQELRKHFSLPGLGTLKAVDGIDVSLRRGETLGLVGESGCGKSTAGRTLVGLYEPTSGTVRFRGEDTATLSGADRKAFIRSAQMIFQDPYASLDPRMTVGDIVAEGLDIHGLCRGKARTERVYDLLALVGLGKSHADRYAHEFSGGQRQRIGIARALAVDPALLVCDEPISALDVSIQAQVINLLVDLQERLDLAYLFISHDLGMVRYISDRVAVMYLGKIVETGPSESLYAEPLHPYTQALLSAIPLPDPDRERHRRRIVLEGDVPSPIDPPAGCPFFGRCPRASGDCASECPPLSDTGGGHSVACHRV</sequence>
<evidence type="ECO:0000256" key="1">
    <source>
        <dbReference type="ARBA" id="ARBA00005417"/>
    </source>
</evidence>
<dbReference type="FunFam" id="3.40.50.300:FF:000016">
    <property type="entry name" value="Oligopeptide ABC transporter ATP-binding component"/>
    <property type="match status" value="1"/>
</dbReference>
<dbReference type="PANTHER" id="PTHR43776:SF7">
    <property type="entry name" value="D,D-DIPEPTIDE TRANSPORT ATP-BINDING PROTEIN DDPF-RELATED"/>
    <property type="match status" value="1"/>
</dbReference>
<dbReference type="PANTHER" id="PTHR43776">
    <property type="entry name" value="TRANSPORT ATP-BINDING PROTEIN"/>
    <property type="match status" value="1"/>
</dbReference>
<dbReference type="RefSeq" id="WP_274373904.1">
    <property type="nucleotide sequence ID" value="NZ_CP072943.1"/>
</dbReference>
<dbReference type="InterPro" id="IPR050319">
    <property type="entry name" value="ABC_transp_ATP-bind"/>
</dbReference>
<reference evidence="7" key="1">
    <citation type="submission" date="2021-04" db="EMBL/GenBank/DDBJ databases">
        <title>A novel Synergistetes isolate from a pyrite-forming mixed culture.</title>
        <authorList>
            <person name="Bunk B."/>
            <person name="Sproer C."/>
            <person name="Spring S."/>
            <person name="Pester M."/>
        </authorList>
    </citation>
    <scope>NUCLEOTIDE SEQUENCE [LARGE SCALE GENOMIC DNA]</scope>
    <source>
        <strain evidence="7">J.5.4.2-T.3.5.2</strain>
    </source>
</reference>
<dbReference type="KEGG" id="aram:KAR29_01550"/>
<keyword evidence="2" id="KW-0813">Transport</keyword>
<dbReference type="NCBIfam" id="TIGR01727">
    <property type="entry name" value="oligo_HPY"/>
    <property type="match status" value="1"/>
</dbReference>
<proteinExistence type="inferred from homology"/>
<dbReference type="EMBL" id="CP072943">
    <property type="protein sequence ID" value="QTX32654.1"/>
    <property type="molecule type" value="Genomic_DNA"/>
</dbReference>
<dbReference type="Proteomes" id="UP000671879">
    <property type="component" value="Chromosome"/>
</dbReference>
<dbReference type="GO" id="GO:0005524">
    <property type="term" value="F:ATP binding"/>
    <property type="evidence" value="ECO:0007669"/>
    <property type="project" value="UniProtKB-KW"/>
</dbReference>
<dbReference type="GO" id="GO:0016887">
    <property type="term" value="F:ATP hydrolysis activity"/>
    <property type="evidence" value="ECO:0007669"/>
    <property type="project" value="InterPro"/>
</dbReference>
<evidence type="ECO:0000313" key="6">
    <source>
        <dbReference type="EMBL" id="QTX32654.1"/>
    </source>
</evidence>
<keyword evidence="3" id="KW-0547">Nucleotide-binding</keyword>
<dbReference type="GO" id="GO:0015833">
    <property type="term" value="P:peptide transport"/>
    <property type="evidence" value="ECO:0007669"/>
    <property type="project" value="InterPro"/>
</dbReference>
<feature type="domain" description="ABC transporter" evidence="5">
    <location>
        <begin position="6"/>
        <end position="250"/>
    </location>
</feature>
<gene>
    <name evidence="6" type="ORF">KAR29_01550</name>
</gene>
<evidence type="ECO:0000313" key="7">
    <source>
        <dbReference type="Proteomes" id="UP000671879"/>
    </source>
</evidence>
<dbReference type="InterPro" id="IPR013563">
    <property type="entry name" value="Oligopep_ABC_C"/>
</dbReference>
<dbReference type="SUPFAM" id="SSF52540">
    <property type="entry name" value="P-loop containing nucleoside triphosphate hydrolases"/>
    <property type="match status" value="1"/>
</dbReference>
<dbReference type="InterPro" id="IPR017871">
    <property type="entry name" value="ABC_transporter-like_CS"/>
</dbReference>
<dbReference type="CDD" id="cd03257">
    <property type="entry name" value="ABC_NikE_OppD_transporters"/>
    <property type="match status" value="1"/>
</dbReference>
<evidence type="ECO:0000256" key="3">
    <source>
        <dbReference type="ARBA" id="ARBA00022741"/>
    </source>
</evidence>
<keyword evidence="7" id="KW-1185">Reference proteome</keyword>
<dbReference type="Pfam" id="PF08352">
    <property type="entry name" value="oligo_HPY"/>
    <property type="match status" value="1"/>
</dbReference>
<evidence type="ECO:0000259" key="5">
    <source>
        <dbReference type="PROSITE" id="PS50893"/>
    </source>
</evidence>
<accession>A0A9Q7AE37</accession>
<dbReference type="SMART" id="SM00382">
    <property type="entry name" value="AAA"/>
    <property type="match status" value="1"/>
</dbReference>
<dbReference type="InterPro" id="IPR027417">
    <property type="entry name" value="P-loop_NTPase"/>
</dbReference>
<dbReference type="Pfam" id="PF00005">
    <property type="entry name" value="ABC_tran"/>
    <property type="match status" value="1"/>
</dbReference>
<dbReference type="InterPro" id="IPR003593">
    <property type="entry name" value="AAA+_ATPase"/>
</dbReference>
<dbReference type="PROSITE" id="PS00211">
    <property type="entry name" value="ABC_TRANSPORTER_1"/>
    <property type="match status" value="1"/>
</dbReference>
<protein>
    <submittedName>
        <fullName evidence="6">ATP-binding cassette domain-containing protein</fullName>
    </submittedName>
</protein>